<keyword evidence="1" id="KW-0472">Membrane</keyword>
<name>A0AAU8IM77_9ACTN</name>
<proteinExistence type="predicted"/>
<reference evidence="2" key="1">
    <citation type="submission" date="2024-06" db="EMBL/GenBank/DDBJ databases">
        <title>Streptomyces sp. strain HUAS MG91 genome sequences.</title>
        <authorList>
            <person name="Mo P."/>
        </authorList>
    </citation>
    <scope>NUCLEOTIDE SEQUENCE</scope>
    <source>
        <strain evidence="2">HUAS MG91</strain>
    </source>
</reference>
<keyword evidence="1" id="KW-1133">Transmembrane helix</keyword>
<sequence>MSDQRTGPRWGCAPPRDQEISAGYRRRATLLTRFALTVGGVMTVAAVTSLVLVSQADTVTGGGSGAYGCLALFLWFGILAAAPVLVAVAVPAAVMTRRVRRSEAAGTGG</sequence>
<dbReference type="RefSeq" id="WP_353940992.1">
    <property type="nucleotide sequence ID" value="NZ_CP159534.1"/>
</dbReference>
<evidence type="ECO:0008006" key="3">
    <source>
        <dbReference type="Google" id="ProtNLM"/>
    </source>
</evidence>
<feature type="transmembrane region" description="Helical" evidence="1">
    <location>
        <begin position="65"/>
        <end position="94"/>
    </location>
</feature>
<protein>
    <recommendedName>
        <fullName evidence="3">Integral membrane protein</fullName>
    </recommendedName>
</protein>
<dbReference type="AlphaFoldDB" id="A0AAU8IM77"/>
<evidence type="ECO:0000313" key="2">
    <source>
        <dbReference type="EMBL" id="XCJ69301.1"/>
    </source>
</evidence>
<organism evidence="2">
    <name type="scientific">Streptomyces tabacisoli</name>
    <dbReference type="NCBI Taxonomy" id="3156398"/>
    <lineage>
        <taxon>Bacteria</taxon>
        <taxon>Bacillati</taxon>
        <taxon>Actinomycetota</taxon>
        <taxon>Actinomycetes</taxon>
        <taxon>Kitasatosporales</taxon>
        <taxon>Streptomycetaceae</taxon>
        <taxon>Streptomyces</taxon>
    </lineage>
</organism>
<dbReference type="EMBL" id="CP159534">
    <property type="protein sequence ID" value="XCJ69301.1"/>
    <property type="molecule type" value="Genomic_DNA"/>
</dbReference>
<accession>A0AAU8IM77</accession>
<feature type="transmembrane region" description="Helical" evidence="1">
    <location>
        <begin position="34"/>
        <end position="53"/>
    </location>
</feature>
<keyword evidence="1" id="KW-0812">Transmembrane</keyword>
<evidence type="ECO:0000256" key="1">
    <source>
        <dbReference type="SAM" id="Phobius"/>
    </source>
</evidence>
<gene>
    <name evidence="2" type="ORF">ABII15_04645</name>
</gene>
<dbReference type="KEGG" id="stac:ABII15_04645"/>